<sequence length="298" mass="32663">MVYKLDRNIPAMFLLVCGNAVAMISDVFIKEFAHQVSVPQFVLLRTLITIVFLLPFLKLSHSDGLMTGWKVLLLRAQVSVFGIICMVVSLKYLSLASANAVFYTAPIMVSLMAAIFYREKLTPVSVTSVFLGFIGVLLILRPTSVELASLSALGVAVSQAVAIVLVKKLPKEKSPIESLFVMHLFMVPALLLLSLFVWQQITLGALVGALGSSIFIVCYNLAVLFAYRMAEANKIASSEYTGMLWAILAGWLFFSEVPDLWVLLGSGLIICPLVWLAYIDRSTKKAIELKQLHGVAGD</sequence>
<dbReference type="OrthoDB" id="148351at2"/>
<feature type="transmembrane region" description="Helical" evidence="1">
    <location>
        <begin position="100"/>
        <end position="117"/>
    </location>
</feature>
<feature type="domain" description="EamA" evidence="2">
    <location>
        <begin position="11"/>
        <end position="140"/>
    </location>
</feature>
<feature type="transmembrane region" description="Helical" evidence="1">
    <location>
        <begin position="41"/>
        <end position="60"/>
    </location>
</feature>
<dbReference type="Gene3D" id="1.10.3730.20">
    <property type="match status" value="1"/>
</dbReference>
<feature type="domain" description="EamA" evidence="2">
    <location>
        <begin position="150"/>
        <end position="274"/>
    </location>
</feature>
<dbReference type="Proteomes" id="UP000321764">
    <property type="component" value="Unassembled WGS sequence"/>
</dbReference>
<feature type="transmembrane region" description="Helical" evidence="1">
    <location>
        <begin position="260"/>
        <end position="279"/>
    </location>
</feature>
<dbReference type="EMBL" id="VKAD01000003">
    <property type="protein sequence ID" value="TXR51314.1"/>
    <property type="molecule type" value="Genomic_DNA"/>
</dbReference>
<dbReference type="InterPro" id="IPR037185">
    <property type="entry name" value="EmrE-like"/>
</dbReference>
<dbReference type="InterPro" id="IPR000620">
    <property type="entry name" value="EamA_dom"/>
</dbReference>
<evidence type="ECO:0000313" key="4">
    <source>
        <dbReference type="Proteomes" id="UP000321764"/>
    </source>
</evidence>
<protein>
    <submittedName>
        <fullName evidence="3">DMT family transporter</fullName>
    </submittedName>
</protein>
<dbReference type="SUPFAM" id="SSF103481">
    <property type="entry name" value="Multidrug resistance efflux transporter EmrE"/>
    <property type="match status" value="2"/>
</dbReference>
<evidence type="ECO:0000313" key="3">
    <source>
        <dbReference type="EMBL" id="TXR51314.1"/>
    </source>
</evidence>
<feature type="transmembrane region" description="Helical" evidence="1">
    <location>
        <begin position="72"/>
        <end position="94"/>
    </location>
</feature>
<evidence type="ECO:0000256" key="1">
    <source>
        <dbReference type="SAM" id="Phobius"/>
    </source>
</evidence>
<dbReference type="Pfam" id="PF00892">
    <property type="entry name" value="EamA"/>
    <property type="match status" value="2"/>
</dbReference>
<feature type="transmembrane region" description="Helical" evidence="1">
    <location>
        <begin position="124"/>
        <end position="141"/>
    </location>
</feature>
<comment type="caution">
    <text evidence="3">The sequence shown here is derived from an EMBL/GenBank/DDBJ whole genome shotgun (WGS) entry which is preliminary data.</text>
</comment>
<accession>A0A5C8Z1Y5</accession>
<dbReference type="PANTHER" id="PTHR22911">
    <property type="entry name" value="ACYL-MALONYL CONDENSING ENZYME-RELATED"/>
    <property type="match status" value="1"/>
</dbReference>
<feature type="transmembrane region" description="Helical" evidence="1">
    <location>
        <begin position="147"/>
        <end position="166"/>
    </location>
</feature>
<organism evidence="3 4">
    <name type="scientific">Reinekea thalattae</name>
    <dbReference type="NCBI Taxonomy" id="2593301"/>
    <lineage>
        <taxon>Bacteria</taxon>
        <taxon>Pseudomonadati</taxon>
        <taxon>Pseudomonadota</taxon>
        <taxon>Gammaproteobacteria</taxon>
        <taxon>Oceanospirillales</taxon>
        <taxon>Saccharospirillaceae</taxon>
        <taxon>Reinekea</taxon>
    </lineage>
</organism>
<keyword evidence="1" id="KW-1133">Transmembrane helix</keyword>
<keyword evidence="1" id="KW-0812">Transmembrane</keyword>
<keyword evidence="1" id="KW-0472">Membrane</keyword>
<proteinExistence type="predicted"/>
<reference evidence="3 4" key="1">
    <citation type="submission" date="2019-07" db="EMBL/GenBank/DDBJ databases">
        <title>Reinekea sp. strain SSH23 genome sequencing and assembly.</title>
        <authorList>
            <person name="Kim I."/>
        </authorList>
    </citation>
    <scope>NUCLEOTIDE SEQUENCE [LARGE SCALE GENOMIC DNA]</scope>
    <source>
        <strain evidence="3 4">SSH23</strain>
    </source>
</reference>
<evidence type="ECO:0000259" key="2">
    <source>
        <dbReference type="Pfam" id="PF00892"/>
    </source>
</evidence>
<feature type="transmembrane region" description="Helical" evidence="1">
    <location>
        <begin position="12"/>
        <end position="29"/>
    </location>
</feature>
<gene>
    <name evidence="3" type="ORF">FME95_12320</name>
</gene>
<keyword evidence="4" id="KW-1185">Reference proteome</keyword>
<dbReference type="GO" id="GO:0016020">
    <property type="term" value="C:membrane"/>
    <property type="evidence" value="ECO:0007669"/>
    <property type="project" value="InterPro"/>
</dbReference>
<name>A0A5C8Z1Y5_9GAMM</name>
<feature type="transmembrane region" description="Helical" evidence="1">
    <location>
        <begin position="204"/>
        <end position="225"/>
    </location>
</feature>
<dbReference type="AlphaFoldDB" id="A0A5C8Z1Y5"/>
<dbReference type="PANTHER" id="PTHR22911:SF103">
    <property type="entry name" value="BLR2811 PROTEIN"/>
    <property type="match status" value="1"/>
</dbReference>
<feature type="transmembrane region" description="Helical" evidence="1">
    <location>
        <begin position="178"/>
        <end position="198"/>
    </location>
</feature>